<dbReference type="PROSITE" id="PS00913">
    <property type="entry name" value="ADH_IRON_1"/>
    <property type="match status" value="1"/>
</dbReference>
<evidence type="ECO:0000313" key="14">
    <source>
        <dbReference type="Proteomes" id="UP000196368"/>
    </source>
</evidence>
<name>A0A1Y4DBC6_9BACT</name>
<evidence type="ECO:0000256" key="6">
    <source>
        <dbReference type="ARBA" id="ARBA00039147"/>
    </source>
</evidence>
<dbReference type="PANTHER" id="PTHR43616">
    <property type="entry name" value="GLYCEROL DEHYDROGENASE"/>
    <property type="match status" value="1"/>
</dbReference>
<evidence type="ECO:0000256" key="8">
    <source>
        <dbReference type="ARBA" id="ARBA00049006"/>
    </source>
</evidence>
<keyword evidence="14" id="KW-1185">Reference proteome</keyword>
<dbReference type="PIRSF" id="PIRSF000112">
    <property type="entry name" value="Glycerol_dehydrogenase"/>
    <property type="match status" value="1"/>
</dbReference>
<dbReference type="SUPFAM" id="SSF56796">
    <property type="entry name" value="Dehydroquinate synthase-like"/>
    <property type="match status" value="1"/>
</dbReference>
<evidence type="ECO:0000256" key="10">
    <source>
        <dbReference type="PIRSR" id="PIRSR000112-2"/>
    </source>
</evidence>
<keyword evidence="9" id="KW-0862">Zinc</keyword>
<dbReference type="Pfam" id="PF00465">
    <property type="entry name" value="Fe-ADH"/>
    <property type="match status" value="1"/>
</dbReference>
<dbReference type="Gene3D" id="1.20.1090.10">
    <property type="entry name" value="Dehydroquinate synthase-like - alpha domain"/>
    <property type="match status" value="1"/>
</dbReference>
<feature type="binding site" evidence="10">
    <location>
        <position position="122"/>
    </location>
    <ligand>
        <name>glycerol</name>
        <dbReference type="ChEBI" id="CHEBI:17754"/>
    </ligand>
</feature>
<evidence type="ECO:0000256" key="11">
    <source>
        <dbReference type="PIRSR" id="PIRSR000112-3"/>
    </source>
</evidence>
<comment type="catalytic activity">
    <reaction evidence="8">
        <text>glycerol + NAD(+) = dihydroxyacetone + NADH + H(+)</text>
        <dbReference type="Rhea" id="RHEA:13769"/>
        <dbReference type="ChEBI" id="CHEBI:15378"/>
        <dbReference type="ChEBI" id="CHEBI:16016"/>
        <dbReference type="ChEBI" id="CHEBI:17754"/>
        <dbReference type="ChEBI" id="CHEBI:57540"/>
        <dbReference type="ChEBI" id="CHEBI:57945"/>
        <dbReference type="EC" id="1.1.1.6"/>
    </reaction>
</comment>
<feature type="binding site" evidence="9">
    <location>
        <position position="172"/>
    </location>
    <ligand>
        <name>glycerol</name>
        <dbReference type="ChEBI" id="CHEBI:17754"/>
    </ligand>
</feature>
<evidence type="ECO:0000256" key="5">
    <source>
        <dbReference type="ARBA" id="ARBA00037918"/>
    </source>
</evidence>
<evidence type="ECO:0000256" key="7">
    <source>
        <dbReference type="ARBA" id="ARBA00040132"/>
    </source>
</evidence>
<dbReference type="Proteomes" id="UP000196368">
    <property type="component" value="Unassembled WGS sequence"/>
</dbReference>
<keyword evidence="3" id="KW-0560">Oxidoreductase</keyword>
<dbReference type="RefSeq" id="WP_087288970.1">
    <property type="nucleotide sequence ID" value="NZ_NFJD01000004.1"/>
</dbReference>
<evidence type="ECO:0000256" key="1">
    <source>
        <dbReference type="ARBA" id="ARBA00007358"/>
    </source>
</evidence>
<evidence type="ECO:0000256" key="2">
    <source>
        <dbReference type="ARBA" id="ARBA00022723"/>
    </source>
</evidence>
<gene>
    <name evidence="13" type="primary">gldA</name>
    <name evidence="13" type="ORF">B5F75_05985</name>
</gene>
<dbReference type="InterPro" id="IPR001670">
    <property type="entry name" value="ADH_Fe/GldA"/>
</dbReference>
<evidence type="ECO:0000256" key="9">
    <source>
        <dbReference type="PIRSR" id="PIRSR000112-1"/>
    </source>
</evidence>
<dbReference type="InterPro" id="IPR016205">
    <property type="entry name" value="Glycerol_DH"/>
</dbReference>
<dbReference type="GO" id="GO:0008888">
    <property type="term" value="F:glycerol dehydrogenase (NAD+) activity"/>
    <property type="evidence" value="ECO:0007669"/>
    <property type="project" value="UniProtKB-EC"/>
</dbReference>
<dbReference type="EC" id="1.1.1.6" evidence="6"/>
<proteinExistence type="inferred from homology"/>
<dbReference type="Gene3D" id="3.40.50.1970">
    <property type="match status" value="1"/>
</dbReference>
<evidence type="ECO:0000259" key="12">
    <source>
        <dbReference type="Pfam" id="PF00465"/>
    </source>
</evidence>
<dbReference type="PANTHER" id="PTHR43616:SF5">
    <property type="entry name" value="GLYCEROL DEHYDROGENASE 1"/>
    <property type="match status" value="1"/>
</dbReference>
<feature type="binding site" evidence="11">
    <location>
        <position position="132"/>
    </location>
    <ligand>
        <name>NAD(+)</name>
        <dbReference type="ChEBI" id="CHEBI:57540"/>
    </ligand>
</feature>
<feature type="binding site" evidence="9">
    <location>
        <position position="272"/>
    </location>
    <ligand>
        <name>glycerol</name>
        <dbReference type="ChEBI" id="CHEBI:17754"/>
    </ligand>
</feature>
<comment type="pathway">
    <text evidence="5">Polyol metabolism; glycerol fermentation; glycerone phosphate from glycerol (oxidative route): step 1/2.</text>
</comment>
<feature type="binding site" evidence="11">
    <location>
        <position position="128"/>
    </location>
    <ligand>
        <name>NAD(+)</name>
        <dbReference type="ChEBI" id="CHEBI:57540"/>
    </ligand>
</feature>
<accession>A0A1Y4DBC6</accession>
<feature type="domain" description="Alcohol dehydrogenase iron-type/glycerol dehydrogenase GldA" evidence="12">
    <location>
        <begin position="8"/>
        <end position="155"/>
    </location>
</feature>
<comment type="cofactor">
    <cofactor evidence="9">
        <name>Zn(2+)</name>
        <dbReference type="ChEBI" id="CHEBI:29105"/>
    </cofactor>
    <text evidence="9">Binds 1 zinc ion per subunit.</text>
</comment>
<evidence type="ECO:0000256" key="4">
    <source>
        <dbReference type="ARBA" id="ARBA00023027"/>
    </source>
</evidence>
<comment type="similarity">
    <text evidence="1">Belongs to the iron-containing alcohol dehydrogenase family.</text>
</comment>
<evidence type="ECO:0000313" key="13">
    <source>
        <dbReference type="EMBL" id="OUO56165.1"/>
    </source>
</evidence>
<dbReference type="EMBL" id="NFJD01000004">
    <property type="protein sequence ID" value="OUO56165.1"/>
    <property type="molecule type" value="Genomic_DNA"/>
</dbReference>
<dbReference type="AlphaFoldDB" id="A0A1Y4DBC6"/>
<feature type="binding site" evidence="9">
    <location>
        <position position="255"/>
    </location>
    <ligand>
        <name>glycerol</name>
        <dbReference type="ChEBI" id="CHEBI:17754"/>
    </ligand>
</feature>
<dbReference type="NCBIfam" id="NF006941">
    <property type="entry name" value="PRK09423.1"/>
    <property type="match status" value="1"/>
</dbReference>
<keyword evidence="2 9" id="KW-0479">Metal-binding</keyword>
<reference evidence="14" key="1">
    <citation type="submission" date="2017-04" db="EMBL/GenBank/DDBJ databases">
        <title>Function of individual gut microbiota members based on whole genome sequencing of pure cultures obtained from chicken caecum.</title>
        <authorList>
            <person name="Medvecky M."/>
            <person name="Cejkova D."/>
            <person name="Polansky O."/>
            <person name="Karasova D."/>
            <person name="Kubasova T."/>
            <person name="Cizek A."/>
            <person name="Rychlik I."/>
        </authorList>
    </citation>
    <scope>NUCLEOTIDE SEQUENCE [LARGE SCALE GENOMIC DNA]</scope>
    <source>
        <strain evidence="14">An273</strain>
    </source>
</reference>
<feature type="binding site" evidence="11">
    <location>
        <position position="126"/>
    </location>
    <ligand>
        <name>NAD(+)</name>
        <dbReference type="ChEBI" id="CHEBI:57540"/>
    </ligand>
</feature>
<sequence length="361" mass="37955">MERIIFSPMKYVQGPGAWQRLAEFAAGLGATGAYAVAGPHVLKHNWEPIEKSFQARHLPLTAHAFAGECSMTEIKRIVNEIHEKNCGVVIGIGGGKALDTAKAAAFYAKLPVIIAPSLASTDAPCSALSVIYTEEGAFESYLILRNNPDVVLVDTSVIAQAPVRMLVAGMGDALATYYEARACFASGKKTTAGGKSSLSALAIARACRDSLFKNGLRAKLAAEAKTVSAALDDIVETNTYMSGVGFESGGLAAAHAIHNGLTVLPQTHPFMHGEKVAFGLLVQLALENAPQVEFNEVLSFCRRVGLPTNLAALGLENVSDDELQQVAAASCAEGETMHNMPFAVTPQAVFAALKIADKLGA</sequence>
<dbReference type="GO" id="GO:0046872">
    <property type="term" value="F:metal ion binding"/>
    <property type="evidence" value="ECO:0007669"/>
    <property type="project" value="UniProtKB-KW"/>
</dbReference>
<dbReference type="CDD" id="cd08170">
    <property type="entry name" value="GlyDH"/>
    <property type="match status" value="1"/>
</dbReference>
<dbReference type="OrthoDB" id="5198708at2"/>
<organism evidence="13 14">
    <name type="scientific">Candidatus Avelusimicrobium gallicola</name>
    <dbReference type="NCBI Taxonomy" id="2562704"/>
    <lineage>
        <taxon>Bacteria</taxon>
        <taxon>Pseudomonadati</taxon>
        <taxon>Elusimicrobiota</taxon>
        <taxon>Elusimicrobia</taxon>
        <taxon>Elusimicrobiales</taxon>
        <taxon>Elusimicrobiaceae</taxon>
        <taxon>Candidatus Avelusimicrobium</taxon>
    </lineage>
</organism>
<dbReference type="InterPro" id="IPR018211">
    <property type="entry name" value="ADH_Fe_CS"/>
</dbReference>
<protein>
    <recommendedName>
        <fullName evidence="7">Glycerol dehydrogenase</fullName>
        <ecNumber evidence="6">1.1.1.6</ecNumber>
    </recommendedName>
</protein>
<feature type="binding site" evidence="11">
    <location>
        <begin position="95"/>
        <end position="99"/>
    </location>
    <ligand>
        <name>NAD(+)</name>
        <dbReference type="ChEBI" id="CHEBI:57540"/>
    </ligand>
</feature>
<dbReference type="PROSITE" id="PS00060">
    <property type="entry name" value="ADH_IRON_2"/>
    <property type="match status" value="1"/>
</dbReference>
<keyword evidence="4 11" id="KW-0520">NAD</keyword>
<comment type="caution">
    <text evidence="13">The sequence shown here is derived from an EMBL/GenBank/DDBJ whole genome shotgun (WGS) entry which is preliminary data.</text>
</comment>
<evidence type="ECO:0000256" key="3">
    <source>
        <dbReference type="ARBA" id="ARBA00023002"/>
    </source>
</evidence>